<name>A0A1Y2AFV7_9FUNG</name>
<evidence type="ECO:0000313" key="2">
    <source>
        <dbReference type="EMBL" id="ORY21324.1"/>
    </source>
</evidence>
<evidence type="ECO:0000256" key="1">
    <source>
        <dbReference type="SAM" id="MobiDB-lite"/>
    </source>
</evidence>
<dbReference type="EMBL" id="MCOG01000268">
    <property type="protein sequence ID" value="ORY21324.1"/>
    <property type="molecule type" value="Genomic_DNA"/>
</dbReference>
<reference evidence="2 3" key="1">
    <citation type="submission" date="2016-08" db="EMBL/GenBank/DDBJ databases">
        <title>A Parts List for Fungal Cellulosomes Revealed by Comparative Genomics.</title>
        <authorList>
            <consortium name="DOE Joint Genome Institute"/>
            <person name="Haitjema C.H."/>
            <person name="Gilmore S.P."/>
            <person name="Henske J.K."/>
            <person name="Solomon K.V."/>
            <person name="De Groot R."/>
            <person name="Kuo A."/>
            <person name="Mondo S.J."/>
            <person name="Salamov A.A."/>
            <person name="Labutti K."/>
            <person name="Zhao Z."/>
            <person name="Chiniquy J."/>
            <person name="Barry K."/>
            <person name="Brewer H.M."/>
            <person name="Purvine S.O."/>
            <person name="Wright A.T."/>
            <person name="Boxma B."/>
            <person name="Van Alen T."/>
            <person name="Hackstein J.H."/>
            <person name="Baker S.E."/>
            <person name="Grigoriev I.V."/>
            <person name="O'Malley M.A."/>
        </authorList>
    </citation>
    <scope>NUCLEOTIDE SEQUENCE [LARGE SCALE GENOMIC DNA]</scope>
    <source>
        <strain evidence="2 3">G1</strain>
    </source>
</reference>
<organism evidence="2 3">
    <name type="scientific">Neocallimastix californiae</name>
    <dbReference type="NCBI Taxonomy" id="1754190"/>
    <lineage>
        <taxon>Eukaryota</taxon>
        <taxon>Fungi</taxon>
        <taxon>Fungi incertae sedis</taxon>
        <taxon>Chytridiomycota</taxon>
        <taxon>Chytridiomycota incertae sedis</taxon>
        <taxon>Neocallimastigomycetes</taxon>
        <taxon>Neocallimastigales</taxon>
        <taxon>Neocallimastigaceae</taxon>
        <taxon>Neocallimastix</taxon>
    </lineage>
</organism>
<comment type="caution">
    <text evidence="2">The sequence shown here is derived from an EMBL/GenBank/DDBJ whole genome shotgun (WGS) entry which is preliminary data.</text>
</comment>
<feature type="compositionally biased region" description="Low complexity" evidence="1">
    <location>
        <begin position="47"/>
        <end position="65"/>
    </location>
</feature>
<feature type="compositionally biased region" description="Low complexity" evidence="1">
    <location>
        <begin position="25"/>
        <end position="36"/>
    </location>
</feature>
<protein>
    <submittedName>
        <fullName evidence="2">Uncharacterized protein</fullName>
    </submittedName>
</protein>
<feature type="compositionally biased region" description="Basic and acidic residues" evidence="1">
    <location>
        <begin position="107"/>
        <end position="130"/>
    </location>
</feature>
<proteinExistence type="predicted"/>
<sequence>MSISPDEGCYITKQAFMDMSGSIPSSVQSSENSLNSCTPTGHGSMENVTSANTSKTTTNKNSVSSRAYAKAFELNKKDLSITLSCHSSDSSNGGNQSNKSSNEDVAEETKKNKKDGKNGENQENSKDKNKGTKKYGFKYLKNTISKTFSKASFRKFSSHSKTVGSNSTIEGQQNFNFESKEEEEEFNNFVNNLNTKNSSTKHRPTISGLFVNQEIANSNSKQHKNNEITPLDVNEMNNIEGNSKKQAPVIIERKGRRSK</sequence>
<gene>
    <name evidence="2" type="ORF">LY90DRAFT_676333</name>
</gene>
<accession>A0A1Y2AFV7</accession>
<keyword evidence="3" id="KW-1185">Reference proteome</keyword>
<feature type="region of interest" description="Disordered" evidence="1">
    <location>
        <begin position="21"/>
        <end position="65"/>
    </location>
</feature>
<dbReference type="Proteomes" id="UP000193920">
    <property type="component" value="Unassembled WGS sequence"/>
</dbReference>
<feature type="compositionally biased region" description="Low complexity" evidence="1">
    <location>
        <begin position="87"/>
        <end position="100"/>
    </location>
</feature>
<dbReference type="AlphaFoldDB" id="A0A1Y2AFV7"/>
<evidence type="ECO:0000313" key="3">
    <source>
        <dbReference type="Proteomes" id="UP000193920"/>
    </source>
</evidence>
<dbReference type="OrthoDB" id="10572872at2759"/>
<feature type="region of interest" description="Disordered" evidence="1">
    <location>
        <begin position="85"/>
        <end position="133"/>
    </location>
</feature>
<feature type="region of interest" description="Disordered" evidence="1">
    <location>
        <begin position="237"/>
        <end position="259"/>
    </location>
</feature>